<dbReference type="PANTHER" id="PTHR11766">
    <property type="entry name" value="TYROSYL-TRNA SYNTHETASE"/>
    <property type="match status" value="1"/>
</dbReference>
<reference evidence="10 11" key="1">
    <citation type="journal article" date="2016" name="Proc. Natl. Acad. Sci. U.S.A.">
        <title>Comparative genomics of biotechnologically important yeasts.</title>
        <authorList>
            <person name="Riley R."/>
            <person name="Haridas S."/>
            <person name="Wolfe K.H."/>
            <person name="Lopes M.R."/>
            <person name="Hittinger C.T."/>
            <person name="Goeker M."/>
            <person name="Salamov A.A."/>
            <person name="Wisecaver J.H."/>
            <person name="Long T.M."/>
            <person name="Calvey C.H."/>
            <person name="Aerts A.L."/>
            <person name="Barry K.W."/>
            <person name="Choi C."/>
            <person name="Clum A."/>
            <person name="Coughlan A.Y."/>
            <person name="Deshpande S."/>
            <person name="Douglass A.P."/>
            <person name="Hanson S.J."/>
            <person name="Klenk H.-P."/>
            <person name="LaButti K.M."/>
            <person name="Lapidus A."/>
            <person name="Lindquist E.A."/>
            <person name="Lipzen A.M."/>
            <person name="Meier-Kolthoff J.P."/>
            <person name="Ohm R.A."/>
            <person name="Otillar R.P."/>
            <person name="Pangilinan J.L."/>
            <person name="Peng Y."/>
            <person name="Rokas A."/>
            <person name="Rosa C.A."/>
            <person name="Scheuner C."/>
            <person name="Sibirny A.A."/>
            <person name="Slot J.C."/>
            <person name="Stielow J.B."/>
            <person name="Sun H."/>
            <person name="Kurtzman C.P."/>
            <person name="Blackwell M."/>
            <person name="Grigoriev I.V."/>
            <person name="Jeffries T.W."/>
        </authorList>
    </citation>
    <scope>NUCLEOTIDE SEQUENCE [LARGE SCALE GENOMIC DNA]</scope>
    <source>
        <strain evidence="10 11">DSM 6958</strain>
    </source>
</reference>
<sequence length="512" mass="57911">MRFPTRNTTRTRLIPRLVVSGLKKYQNIQCRALSSSFIEASASNTSTAPPTTSNISLIEHLEKRGLISTLSSPKFCQLVQSKKIAVYCGTDPTGGSLHIGHLLPLMTLLHFYLDGHTAVGLIGGATGIVGDPSGRKTERDRMEQDIREQNIKSLGQQVQRFIENGSRYASKYKQVYTTANHGKLIMKNNREWWENVRMLEFLGTYGPHIRVSQMIARDSIKDRLDSQAGIGFNEFTYQILQAYDFWHLYCNEGVAAQIGGNDQWGNITAGIDLISRLRNKKQQKDEAFGMTVPLLTDRSGNKIGKSTGSSVWLDPTRTTPYHFYQFFMNLHDDEIEKYFKLFTLVPLKQISIIMAEHDMDTSKRIGQRVLASEIIEMIHGDDARHGASVISDIFFNKDLAVTEKYTTDELINIFRNGGVLKQMERKDLKNYSTVKLAASIFNVSRSAAKAVIKEKGVSFGFEAVKVNGLDDFVRRSYIIDDKLIVMRYGKNQFATIEITNKSNQLETIIFDE</sequence>
<evidence type="ECO:0000256" key="2">
    <source>
        <dbReference type="ARBA" id="ARBA00022598"/>
    </source>
</evidence>
<keyword evidence="2 9" id="KW-0436">Ligase</keyword>
<proteinExistence type="inferred from homology"/>
<dbReference type="GO" id="GO:0005524">
    <property type="term" value="F:ATP binding"/>
    <property type="evidence" value="ECO:0007669"/>
    <property type="project" value="UniProtKB-KW"/>
</dbReference>
<dbReference type="GO" id="GO:0005739">
    <property type="term" value="C:mitochondrion"/>
    <property type="evidence" value="ECO:0007669"/>
    <property type="project" value="TreeGrafter"/>
</dbReference>
<dbReference type="InterPro" id="IPR024088">
    <property type="entry name" value="Tyr-tRNA-ligase_bac-type"/>
</dbReference>
<dbReference type="Gene3D" id="3.10.290.10">
    <property type="entry name" value="RNA-binding S4 domain"/>
    <property type="match status" value="1"/>
</dbReference>
<comment type="similarity">
    <text evidence="9">Belongs to the class-I aminoacyl-tRNA synthetase family.</text>
</comment>
<evidence type="ECO:0000256" key="7">
    <source>
        <dbReference type="ARBA" id="ARBA00033323"/>
    </source>
</evidence>
<dbReference type="GO" id="GO:0003723">
    <property type="term" value="F:RNA binding"/>
    <property type="evidence" value="ECO:0007669"/>
    <property type="project" value="InterPro"/>
</dbReference>
<evidence type="ECO:0000256" key="6">
    <source>
        <dbReference type="ARBA" id="ARBA00023146"/>
    </source>
</evidence>
<evidence type="ECO:0000256" key="4">
    <source>
        <dbReference type="ARBA" id="ARBA00022840"/>
    </source>
</evidence>
<dbReference type="NCBIfam" id="TIGR00234">
    <property type="entry name" value="tyrS"/>
    <property type="match status" value="1"/>
</dbReference>
<evidence type="ECO:0000256" key="8">
    <source>
        <dbReference type="ARBA" id="ARBA00048248"/>
    </source>
</evidence>
<protein>
    <recommendedName>
        <fullName evidence="1 9">Tyrosine--tRNA ligase</fullName>
        <ecNumber evidence="1 9">6.1.1.1</ecNumber>
    </recommendedName>
    <alternativeName>
        <fullName evidence="7 9">Tyrosyl-tRNA synthetase</fullName>
    </alternativeName>
</protein>
<evidence type="ECO:0000256" key="3">
    <source>
        <dbReference type="ARBA" id="ARBA00022741"/>
    </source>
</evidence>
<gene>
    <name evidence="10" type="ORF">NADFUDRAFT_81843</name>
</gene>
<dbReference type="InterPro" id="IPR002307">
    <property type="entry name" value="Tyr-tRNA-ligase"/>
</dbReference>
<dbReference type="PRINTS" id="PR01040">
    <property type="entry name" value="TRNASYNTHTYR"/>
</dbReference>
<dbReference type="EMBL" id="KV454407">
    <property type="protein sequence ID" value="ODQ67334.1"/>
    <property type="molecule type" value="Genomic_DNA"/>
</dbReference>
<dbReference type="AlphaFoldDB" id="A0A1E3PQ19"/>
<dbReference type="InterPro" id="IPR002305">
    <property type="entry name" value="aa-tRNA-synth_Ic"/>
</dbReference>
<dbReference type="Pfam" id="PF00579">
    <property type="entry name" value="tRNA-synt_1b"/>
    <property type="match status" value="1"/>
</dbReference>
<dbReference type="EC" id="6.1.1.1" evidence="1 9"/>
<dbReference type="GO" id="GO:0006437">
    <property type="term" value="P:tyrosyl-tRNA aminoacylation"/>
    <property type="evidence" value="ECO:0007669"/>
    <property type="project" value="InterPro"/>
</dbReference>
<dbReference type="InterPro" id="IPR001412">
    <property type="entry name" value="aa-tRNA-synth_I_CS"/>
</dbReference>
<name>A0A1E3PQ19_9ASCO</name>
<dbReference type="GO" id="GO:0005829">
    <property type="term" value="C:cytosol"/>
    <property type="evidence" value="ECO:0007669"/>
    <property type="project" value="TreeGrafter"/>
</dbReference>
<dbReference type="SUPFAM" id="SSF52374">
    <property type="entry name" value="Nucleotidylyl transferase"/>
    <property type="match status" value="1"/>
</dbReference>
<dbReference type="PROSITE" id="PS00178">
    <property type="entry name" value="AA_TRNA_LIGASE_I"/>
    <property type="match status" value="1"/>
</dbReference>
<dbReference type="CDD" id="cd00805">
    <property type="entry name" value="TyrRS_core"/>
    <property type="match status" value="1"/>
</dbReference>
<evidence type="ECO:0000256" key="5">
    <source>
        <dbReference type="ARBA" id="ARBA00022917"/>
    </source>
</evidence>
<dbReference type="InterPro" id="IPR014729">
    <property type="entry name" value="Rossmann-like_a/b/a_fold"/>
</dbReference>
<comment type="catalytic activity">
    <reaction evidence="8 9">
        <text>tRNA(Tyr) + L-tyrosine + ATP = L-tyrosyl-tRNA(Tyr) + AMP + diphosphate + H(+)</text>
        <dbReference type="Rhea" id="RHEA:10220"/>
        <dbReference type="Rhea" id="RHEA-COMP:9706"/>
        <dbReference type="Rhea" id="RHEA-COMP:9707"/>
        <dbReference type="ChEBI" id="CHEBI:15378"/>
        <dbReference type="ChEBI" id="CHEBI:30616"/>
        <dbReference type="ChEBI" id="CHEBI:33019"/>
        <dbReference type="ChEBI" id="CHEBI:58315"/>
        <dbReference type="ChEBI" id="CHEBI:78442"/>
        <dbReference type="ChEBI" id="CHEBI:78536"/>
        <dbReference type="ChEBI" id="CHEBI:456215"/>
        <dbReference type="EC" id="6.1.1.1"/>
    </reaction>
</comment>
<organism evidence="10 11">
    <name type="scientific">Nadsonia fulvescens var. elongata DSM 6958</name>
    <dbReference type="NCBI Taxonomy" id="857566"/>
    <lineage>
        <taxon>Eukaryota</taxon>
        <taxon>Fungi</taxon>
        <taxon>Dikarya</taxon>
        <taxon>Ascomycota</taxon>
        <taxon>Saccharomycotina</taxon>
        <taxon>Dipodascomycetes</taxon>
        <taxon>Dipodascales</taxon>
        <taxon>Dipodascales incertae sedis</taxon>
        <taxon>Nadsonia</taxon>
    </lineage>
</organism>
<accession>A0A1E3PQ19</accession>
<keyword evidence="4 9" id="KW-0067">ATP-binding</keyword>
<dbReference type="FunFam" id="1.10.240.10:FF:000001">
    <property type="entry name" value="Tyrosine--tRNA ligase"/>
    <property type="match status" value="1"/>
</dbReference>
<dbReference type="Gene3D" id="1.10.240.10">
    <property type="entry name" value="Tyrosyl-Transfer RNA Synthetase"/>
    <property type="match status" value="1"/>
</dbReference>
<evidence type="ECO:0000313" key="10">
    <source>
        <dbReference type="EMBL" id="ODQ67334.1"/>
    </source>
</evidence>
<dbReference type="Gene3D" id="3.40.50.620">
    <property type="entry name" value="HUPs"/>
    <property type="match status" value="1"/>
</dbReference>
<dbReference type="PANTHER" id="PTHR11766:SF0">
    <property type="entry name" value="TYROSINE--TRNA LIGASE, MITOCHONDRIAL"/>
    <property type="match status" value="1"/>
</dbReference>
<dbReference type="OrthoDB" id="337870at2759"/>
<dbReference type="GO" id="GO:0004831">
    <property type="term" value="F:tyrosine-tRNA ligase activity"/>
    <property type="evidence" value="ECO:0007669"/>
    <property type="project" value="UniProtKB-EC"/>
</dbReference>
<dbReference type="InterPro" id="IPR036986">
    <property type="entry name" value="S4_RNA-bd_sf"/>
</dbReference>
<keyword evidence="3 9" id="KW-0547">Nucleotide-binding</keyword>
<dbReference type="Proteomes" id="UP000095009">
    <property type="component" value="Unassembled WGS sequence"/>
</dbReference>
<keyword evidence="6 9" id="KW-0030">Aminoacyl-tRNA synthetase</keyword>
<evidence type="ECO:0000256" key="9">
    <source>
        <dbReference type="RuleBase" id="RU361234"/>
    </source>
</evidence>
<evidence type="ECO:0000313" key="11">
    <source>
        <dbReference type="Proteomes" id="UP000095009"/>
    </source>
</evidence>
<evidence type="ECO:0000256" key="1">
    <source>
        <dbReference type="ARBA" id="ARBA00013160"/>
    </source>
</evidence>
<keyword evidence="11" id="KW-1185">Reference proteome</keyword>
<keyword evidence="5 9" id="KW-0648">Protein biosynthesis</keyword>
<dbReference type="STRING" id="857566.A0A1E3PQ19"/>